<evidence type="ECO:0000313" key="3">
    <source>
        <dbReference type="RefSeq" id="XP_025415446.1"/>
    </source>
</evidence>
<dbReference type="RefSeq" id="XP_025415446.1">
    <property type="nucleotide sequence ID" value="XM_025559661.1"/>
</dbReference>
<dbReference type="GeneID" id="112687105"/>
<keyword evidence="1" id="KW-0175">Coiled coil</keyword>
<keyword evidence="2" id="KW-1185">Reference proteome</keyword>
<name>A0A8B8FYL6_9HEMI</name>
<reference evidence="3" key="1">
    <citation type="submission" date="2025-08" db="UniProtKB">
        <authorList>
            <consortium name="RefSeq"/>
        </authorList>
    </citation>
    <scope>IDENTIFICATION</scope>
    <source>
        <tissue evidence="3">Whole body</tissue>
    </source>
</reference>
<gene>
    <name evidence="3" type="primary">LOC112687105</name>
</gene>
<dbReference type="Proteomes" id="UP000694846">
    <property type="component" value="Unplaced"/>
</dbReference>
<organism evidence="2 3">
    <name type="scientific">Sipha flava</name>
    <name type="common">yellow sugarcane aphid</name>
    <dbReference type="NCBI Taxonomy" id="143950"/>
    <lineage>
        <taxon>Eukaryota</taxon>
        <taxon>Metazoa</taxon>
        <taxon>Ecdysozoa</taxon>
        <taxon>Arthropoda</taxon>
        <taxon>Hexapoda</taxon>
        <taxon>Insecta</taxon>
        <taxon>Pterygota</taxon>
        <taxon>Neoptera</taxon>
        <taxon>Paraneoptera</taxon>
        <taxon>Hemiptera</taxon>
        <taxon>Sternorrhyncha</taxon>
        <taxon>Aphidomorpha</taxon>
        <taxon>Aphidoidea</taxon>
        <taxon>Aphididae</taxon>
        <taxon>Sipha</taxon>
    </lineage>
</organism>
<proteinExistence type="predicted"/>
<evidence type="ECO:0000256" key="1">
    <source>
        <dbReference type="SAM" id="Coils"/>
    </source>
</evidence>
<evidence type="ECO:0000313" key="2">
    <source>
        <dbReference type="Proteomes" id="UP000694846"/>
    </source>
</evidence>
<sequence length="258" mass="30618">MDLLIAEMEKLLNLDKEKCDIQGITDEYAGKNIDDLLIEADKIISETLPYFQTSSSLNKVKSSKDFNDIKMSPINKTIANKNNQNDTKKVVFNLKNNFHKVQEQTSEISGKITINKYVIDKEKKKSIGSSSLKNCASLEFELKNKELEKNLKLKEEEIRNWEIRYQQLNQYCEMFLKRNIEDTLNSYGYQLNELIDRNMTRESELRNIISNLLEEIEQSHLHYRLKLSEKNEQIRKYLDYIQRILNSVYEFRNKNIKR</sequence>
<feature type="coiled-coil region" evidence="1">
    <location>
        <begin position="137"/>
        <end position="171"/>
    </location>
</feature>
<dbReference type="AlphaFoldDB" id="A0A8B8FYL6"/>
<protein>
    <submittedName>
        <fullName evidence="3">Uncharacterized protein LOC112687105 isoform X2</fullName>
    </submittedName>
</protein>
<dbReference type="OrthoDB" id="6627199at2759"/>
<accession>A0A8B8FYL6</accession>